<sequence>MEHKAFIRYEYLVKDTSLKDLIGLLAGRGHDTTKARLEYRLKLWRFSKNLDQEIWRSISRKVKRRKDIGKDSEVIYNGNRIEKSKVIKETARHRKSLYNELALRPRSPSPTNPRLVVCSPSPIKSDTIWPQSLPWLRLRDVFWDVTASIINPSATSVYQTRDTYVILSMMLKIWRKSETSSLPSSFQDLATVSILLDGQSSEIVSEYFKIMMYGLSNGTKNIERVEWDMFTSMLRRSMSDIRMNLRQLRSHNVTIRAFFEKVFQAEIYWATKNDNLAIDHRDYLPDKSLDIIKLLLESGQDPNCCVSGCTGDYVTPIGRALNVGHVDLARLLLDFHIRINDIQAEFDQSNAIQAILHGHTSNAVRLRLLKLLQEYKAISLEEILCGALKLHDMELIEQILQEDINVTKGHTEWQRRGDDELCDIGNCLGRESPLTTSLGVNCHFTKRLLDHPSVQEYPSQVLSAEIFIAAAIRGDYDIIRQLQGLCPSGLACKWRDITCLRAAVAYNNLPVAQFLLEPNGVASSDLILIAACYGYENMVRLLLQHALSPDEPINEGDVQWLEVFAHETLVFRDPYSILQVLLGPRATDWIDSEVNCLTVLIEAGARFLGGEISLLAENGLQDPLEAALSRNVDPNDQDEDGRTAIQCALYPDMRYPNPRSRDLNTRHQIIKALLEAGAKQVGGEVVHAIRDRDYNLTKLLLKHGGSLKGIDGKGASCLEALIINFNGILFERACARYYDIHYPSFQRETMISDSNISNREIVLDLFEAQDDATMACPNCTASELDSDSDERDCLQELIEAQDDAIDAGPICAAIQVRDWDLLDRLLIRPHKETNCHLLEGTAIGLAAKAGQMRILEKLLGRFPHPSALQSGFIPLYVVSGNLMFLKRDKNLERFEWDTYIDDAGDFWRTNQSYASREISSPLVLAGLGADASGFEALLSQGCCADKATVTIVAQREIASAYLGLLKQHNQQLDNLAPSQSALCSILLGPIRHGNIELLKELVDAGTDVNDYDAAMHHSRSALQLAIELGHSRGATALQFAAIKGHMGIAKLLMDRGARINARGSRRWGRTALEGAAEHGRLDMLELILQSGAAWADSGRQQFISAVRLAMKNAHYAAVDWLKDRYGWTEEDKDFLNNGRDGWKDWDERCKNCRHFCCDEIHGSEEDCIHYYPDDTEQEWVNSCPYCGNGAVTL</sequence>
<dbReference type="OrthoDB" id="539213at2759"/>
<dbReference type="InterPro" id="IPR036770">
    <property type="entry name" value="Ankyrin_rpt-contain_sf"/>
</dbReference>
<keyword evidence="2 3" id="KW-0040">ANK repeat</keyword>
<dbReference type="PANTHER" id="PTHR24166">
    <property type="entry name" value="ROLLING PEBBLES, ISOFORM B"/>
    <property type="match status" value="1"/>
</dbReference>
<evidence type="ECO:0000256" key="3">
    <source>
        <dbReference type="PROSITE-ProRule" id="PRU00023"/>
    </source>
</evidence>
<dbReference type="AlphaFoldDB" id="W9Z124"/>
<reference evidence="4" key="2">
    <citation type="submission" date="2012-05" db="EMBL/GenBank/DDBJ databases">
        <title>Annotation of the Genome Sequence of Fusarium oxysporum f. sp. melonis 26406.</title>
        <authorList>
            <consortium name="The Broad Institute Genomics Platform"/>
            <person name="Ma L.-J."/>
            <person name="Corby-Kistler H."/>
            <person name="Broz K."/>
            <person name="Gale L.R."/>
            <person name="Jonkers W."/>
            <person name="O'Donnell K."/>
            <person name="Ploetz R."/>
            <person name="Steinberg C."/>
            <person name="Schwartz D.C."/>
            <person name="VanEtten H."/>
            <person name="Zhou S."/>
            <person name="Young S.K."/>
            <person name="Zeng Q."/>
            <person name="Gargeya S."/>
            <person name="Fitzgerald M."/>
            <person name="Abouelleil A."/>
            <person name="Alvarado L."/>
            <person name="Chapman S.B."/>
            <person name="Gainer-Dewar J."/>
            <person name="Goldberg J."/>
            <person name="Griggs A."/>
            <person name="Gujja S."/>
            <person name="Hansen M."/>
            <person name="Howarth C."/>
            <person name="Imamovic A."/>
            <person name="Ireland A."/>
            <person name="Larimer J."/>
            <person name="McCowan C."/>
            <person name="Murphy C."/>
            <person name="Pearson M."/>
            <person name="Poon T.W."/>
            <person name="Priest M."/>
            <person name="Roberts A."/>
            <person name="Saif S."/>
            <person name="Shea T."/>
            <person name="Sykes S."/>
            <person name="Wortman J."/>
            <person name="Nusbaum C."/>
            <person name="Birren B."/>
        </authorList>
    </citation>
    <scope>NUCLEOTIDE SEQUENCE</scope>
    <source>
        <strain evidence="4">26406</strain>
    </source>
</reference>
<dbReference type="PANTHER" id="PTHR24166:SF48">
    <property type="entry name" value="PROTEIN VAPYRIN"/>
    <property type="match status" value="1"/>
</dbReference>
<gene>
    <name evidence="4" type="ORF">FOMG_18248</name>
</gene>
<dbReference type="Pfam" id="PF12796">
    <property type="entry name" value="Ank_2"/>
    <property type="match status" value="1"/>
</dbReference>
<dbReference type="SMART" id="SM00248">
    <property type="entry name" value="ANK"/>
    <property type="match status" value="9"/>
</dbReference>
<reference evidence="4" key="1">
    <citation type="submission" date="2012-04" db="EMBL/GenBank/DDBJ databases">
        <title>The Genome Sequence of Fusarium oxysporum melonis.</title>
        <authorList>
            <consortium name="The Broad Institute Genome Sequencing Platform"/>
            <person name="Ma L.-J."/>
            <person name="Gale L.R."/>
            <person name="Schwartz D.C."/>
            <person name="Zhou S."/>
            <person name="Corby-Kistler H."/>
            <person name="Young S.K."/>
            <person name="Zeng Q."/>
            <person name="Gargeya S."/>
            <person name="Fitzgerald M."/>
            <person name="Haas B."/>
            <person name="Abouelleil A."/>
            <person name="Alvarado L."/>
            <person name="Arachchi H.M."/>
            <person name="Berlin A."/>
            <person name="Brown A."/>
            <person name="Chapman S.B."/>
            <person name="Chen Z."/>
            <person name="Dunbar C."/>
            <person name="Freedman E."/>
            <person name="Gearin G."/>
            <person name="Goldberg J."/>
            <person name="Griggs A."/>
            <person name="Gujja S."/>
            <person name="Heiman D."/>
            <person name="Howarth C."/>
            <person name="Larson L."/>
            <person name="Lui A."/>
            <person name="MacDonald P.J.P."/>
            <person name="Montmayeur A."/>
            <person name="Murphy C."/>
            <person name="Neiman D."/>
            <person name="Pearson M."/>
            <person name="Priest M."/>
            <person name="Roberts A."/>
            <person name="Saif S."/>
            <person name="Shea T."/>
            <person name="Shenoy N."/>
            <person name="Sisk P."/>
            <person name="Stolte C."/>
            <person name="Sykes S."/>
            <person name="Wortman J."/>
            <person name="Nusbaum C."/>
            <person name="Birren B."/>
        </authorList>
    </citation>
    <scope>NUCLEOTIDE SEQUENCE</scope>
    <source>
        <strain evidence="4">26406</strain>
    </source>
</reference>
<organism evidence="4">
    <name type="scientific">Fusarium oxysporum f. sp. melonis 26406</name>
    <dbReference type="NCBI Taxonomy" id="1089452"/>
    <lineage>
        <taxon>Eukaryota</taxon>
        <taxon>Fungi</taxon>
        <taxon>Dikarya</taxon>
        <taxon>Ascomycota</taxon>
        <taxon>Pezizomycotina</taxon>
        <taxon>Sordariomycetes</taxon>
        <taxon>Hypocreomycetidae</taxon>
        <taxon>Hypocreales</taxon>
        <taxon>Nectriaceae</taxon>
        <taxon>Fusarium</taxon>
        <taxon>Fusarium oxysporum species complex</taxon>
    </lineage>
</organism>
<dbReference type="InterPro" id="IPR002110">
    <property type="entry name" value="Ankyrin_rpt"/>
</dbReference>
<dbReference type="VEuPathDB" id="FungiDB:FOMG_18248"/>
<keyword evidence="1" id="KW-0677">Repeat</keyword>
<name>W9Z124_FUSOX</name>
<protein>
    <submittedName>
        <fullName evidence="4">Uncharacterized protein</fullName>
    </submittedName>
</protein>
<dbReference type="Proteomes" id="UP000030703">
    <property type="component" value="Unassembled WGS sequence"/>
</dbReference>
<feature type="repeat" description="ANK" evidence="3">
    <location>
        <begin position="1032"/>
        <end position="1064"/>
    </location>
</feature>
<dbReference type="PROSITE" id="PS50297">
    <property type="entry name" value="ANK_REP_REGION"/>
    <property type="match status" value="2"/>
</dbReference>
<accession>W9Z124</accession>
<dbReference type="InterPro" id="IPR050889">
    <property type="entry name" value="Dendritic_Spine_Reg/Scaffold"/>
</dbReference>
<dbReference type="Gene3D" id="1.25.40.20">
    <property type="entry name" value="Ankyrin repeat-containing domain"/>
    <property type="match status" value="4"/>
</dbReference>
<proteinExistence type="predicted"/>
<dbReference type="EMBL" id="JH659427">
    <property type="protein sequence ID" value="EXK25060.1"/>
    <property type="molecule type" value="Genomic_DNA"/>
</dbReference>
<dbReference type="PROSITE" id="PS50088">
    <property type="entry name" value="ANK_REPEAT"/>
    <property type="match status" value="2"/>
</dbReference>
<dbReference type="SUPFAM" id="SSF48403">
    <property type="entry name" value="Ankyrin repeat"/>
    <property type="match status" value="2"/>
</dbReference>
<dbReference type="HOGENOM" id="CLU_008198_0_0_1"/>
<evidence type="ECO:0000256" key="1">
    <source>
        <dbReference type="ARBA" id="ARBA00022737"/>
    </source>
</evidence>
<evidence type="ECO:0000256" key="2">
    <source>
        <dbReference type="ARBA" id="ARBA00023043"/>
    </source>
</evidence>
<evidence type="ECO:0000313" key="4">
    <source>
        <dbReference type="EMBL" id="EXK25060.1"/>
    </source>
</evidence>
<feature type="repeat" description="ANK" evidence="3">
    <location>
        <begin position="1067"/>
        <end position="1092"/>
    </location>
</feature>